<protein>
    <submittedName>
        <fullName evidence="7">O-antigen ligase family protein</fullName>
    </submittedName>
</protein>
<name>A0ABW8L6B9_9GAMM</name>
<keyword evidence="3 5" id="KW-1133">Transmembrane helix</keyword>
<evidence type="ECO:0000313" key="8">
    <source>
        <dbReference type="Proteomes" id="UP001620262"/>
    </source>
</evidence>
<feature type="transmembrane region" description="Helical" evidence="5">
    <location>
        <begin position="316"/>
        <end position="332"/>
    </location>
</feature>
<feature type="transmembrane region" description="Helical" evidence="5">
    <location>
        <begin position="156"/>
        <end position="180"/>
    </location>
</feature>
<feature type="transmembrane region" description="Helical" evidence="5">
    <location>
        <begin position="37"/>
        <end position="56"/>
    </location>
</feature>
<evidence type="ECO:0000256" key="4">
    <source>
        <dbReference type="ARBA" id="ARBA00023136"/>
    </source>
</evidence>
<proteinExistence type="predicted"/>
<dbReference type="PANTHER" id="PTHR37422:SF13">
    <property type="entry name" value="LIPOPOLYSACCHARIDE BIOSYNTHESIS PROTEIN PA4999-RELATED"/>
    <property type="match status" value="1"/>
</dbReference>
<reference evidence="7 8" key="1">
    <citation type="submission" date="2024-11" db="EMBL/GenBank/DDBJ databases">
        <title>The Natural Products Discovery Center: Release of the First 8490 Sequenced Strains for Exploring Actinobacteria Biosynthetic Diversity.</title>
        <authorList>
            <person name="Kalkreuter E."/>
            <person name="Kautsar S.A."/>
            <person name="Yang D."/>
            <person name="Bader C.D."/>
            <person name="Teijaro C.N."/>
            <person name="Fluegel L."/>
            <person name="Davis C.M."/>
            <person name="Simpson J.R."/>
            <person name="Lauterbach L."/>
            <person name="Steele A.D."/>
            <person name="Gui C."/>
            <person name="Meng S."/>
            <person name="Li G."/>
            <person name="Viehrig K."/>
            <person name="Ye F."/>
            <person name="Su P."/>
            <person name="Kiefer A.F."/>
            <person name="Nichols A."/>
            <person name="Cepeda A.J."/>
            <person name="Yan W."/>
            <person name="Fan B."/>
            <person name="Jiang Y."/>
            <person name="Adhikari A."/>
            <person name="Zheng C.-J."/>
            <person name="Schuster L."/>
            <person name="Cowan T.M."/>
            <person name="Smanski M.J."/>
            <person name="Chevrette M.G."/>
            <person name="De Carvalho L.P.S."/>
            <person name="Shen B."/>
        </authorList>
    </citation>
    <scope>NUCLEOTIDE SEQUENCE [LARGE SCALE GENOMIC DNA]</scope>
    <source>
        <strain evidence="7 8">NPDC078403</strain>
    </source>
</reference>
<dbReference type="Pfam" id="PF04932">
    <property type="entry name" value="Wzy_C"/>
    <property type="match status" value="1"/>
</dbReference>
<feature type="transmembrane region" description="Helical" evidence="5">
    <location>
        <begin position="232"/>
        <end position="249"/>
    </location>
</feature>
<dbReference type="Proteomes" id="UP001620262">
    <property type="component" value="Unassembled WGS sequence"/>
</dbReference>
<sequence>MKIQKLTTITLLIAFFSLSLLPFIPLLSYDYHNHQRILQIALLLGLSFIFAINLYIQKNVIYLEKENINITVLLLIFIFIGITSSIFSDEIIFSLFYTFHIFLLVIALSLISSLNDKSSALILIYALVIAHTGLVLVCLLNIIFTLFEQQPLNPYIIYSGFINIRFFNQVQVFVLPFLILLLKFKDIQRVVFFVLFLNLLLIFIGQARGALLSFLVISLLALILKSALKKQIFTGLICLTLSLIAFYSLNSLNPGGADITRTSTSGRIDLWLTTLNNFTFKHIFIGNGPGIFEMSLGSSAPFSHPHNSIVETLNEWGGIALICLSTAVYLTIKKAAYHIKRYQKDIITESLFYSFLIGITYSFCSGVHVMPVSQTLLFIIWGLLLARVRKRDKVTVSINNYWKIIITIILIIGWCFYLNKAIHIYNSIDPDKGYIYGPRFWSVGQRI</sequence>
<feature type="transmembrane region" description="Helical" evidence="5">
    <location>
        <begin position="7"/>
        <end position="25"/>
    </location>
</feature>
<evidence type="ECO:0000256" key="1">
    <source>
        <dbReference type="ARBA" id="ARBA00004141"/>
    </source>
</evidence>
<dbReference type="InterPro" id="IPR051533">
    <property type="entry name" value="WaaL-like"/>
</dbReference>
<organism evidence="7 8">
    <name type="scientific">Pseudoalteromonas rhizosphaerae</name>
    <dbReference type="NCBI Taxonomy" id="2518973"/>
    <lineage>
        <taxon>Bacteria</taxon>
        <taxon>Pseudomonadati</taxon>
        <taxon>Pseudomonadota</taxon>
        <taxon>Gammaproteobacteria</taxon>
        <taxon>Alteromonadales</taxon>
        <taxon>Pseudoalteromonadaceae</taxon>
        <taxon>Pseudoalteromonas</taxon>
    </lineage>
</organism>
<evidence type="ECO:0000256" key="5">
    <source>
        <dbReference type="SAM" id="Phobius"/>
    </source>
</evidence>
<feature type="transmembrane region" description="Helical" evidence="5">
    <location>
        <begin position="123"/>
        <end position="144"/>
    </location>
</feature>
<evidence type="ECO:0000256" key="3">
    <source>
        <dbReference type="ARBA" id="ARBA00022989"/>
    </source>
</evidence>
<evidence type="ECO:0000256" key="2">
    <source>
        <dbReference type="ARBA" id="ARBA00022692"/>
    </source>
</evidence>
<gene>
    <name evidence="7" type="ORF">ACI2JU_22890</name>
</gene>
<comment type="caution">
    <text evidence="7">The sequence shown here is derived from an EMBL/GenBank/DDBJ whole genome shotgun (WGS) entry which is preliminary data.</text>
</comment>
<feature type="transmembrane region" description="Helical" evidence="5">
    <location>
        <begin position="187"/>
        <end position="204"/>
    </location>
</feature>
<keyword evidence="4 5" id="KW-0472">Membrane</keyword>
<feature type="transmembrane region" description="Helical" evidence="5">
    <location>
        <begin position="68"/>
        <end position="87"/>
    </location>
</feature>
<comment type="subcellular location">
    <subcellularLocation>
        <location evidence="1">Membrane</location>
        <topology evidence="1">Multi-pass membrane protein</topology>
    </subcellularLocation>
</comment>
<evidence type="ECO:0000313" key="7">
    <source>
        <dbReference type="EMBL" id="MFK3866695.1"/>
    </source>
</evidence>
<keyword evidence="2 5" id="KW-0812">Transmembrane</keyword>
<keyword evidence="8" id="KW-1185">Reference proteome</keyword>
<dbReference type="InterPro" id="IPR007016">
    <property type="entry name" value="O-antigen_ligase-rel_domated"/>
</dbReference>
<feature type="transmembrane region" description="Helical" evidence="5">
    <location>
        <begin position="93"/>
        <end position="111"/>
    </location>
</feature>
<dbReference type="EMBL" id="JBJDOT010000057">
    <property type="protein sequence ID" value="MFK3866695.1"/>
    <property type="molecule type" value="Genomic_DNA"/>
</dbReference>
<feature type="domain" description="O-antigen ligase-related" evidence="6">
    <location>
        <begin position="193"/>
        <end position="324"/>
    </location>
</feature>
<evidence type="ECO:0000259" key="6">
    <source>
        <dbReference type="Pfam" id="PF04932"/>
    </source>
</evidence>
<dbReference type="GO" id="GO:0016874">
    <property type="term" value="F:ligase activity"/>
    <property type="evidence" value="ECO:0007669"/>
    <property type="project" value="UniProtKB-KW"/>
</dbReference>
<dbReference type="PANTHER" id="PTHR37422">
    <property type="entry name" value="TEICHURONIC ACID BIOSYNTHESIS PROTEIN TUAE"/>
    <property type="match status" value="1"/>
</dbReference>
<keyword evidence="7" id="KW-0436">Ligase</keyword>
<accession>A0ABW8L6B9</accession>
<feature type="transmembrane region" description="Helical" evidence="5">
    <location>
        <begin position="352"/>
        <end position="381"/>
    </location>
</feature>
<feature type="transmembrane region" description="Helical" evidence="5">
    <location>
        <begin position="401"/>
        <end position="418"/>
    </location>
</feature>
<dbReference type="RefSeq" id="WP_404676579.1">
    <property type="nucleotide sequence ID" value="NZ_JBJDOT010000057.1"/>
</dbReference>